<dbReference type="EMBL" id="CP010519">
    <property type="protein sequence ID" value="AJE83690.1"/>
    <property type="molecule type" value="Genomic_DNA"/>
</dbReference>
<dbReference type="Proteomes" id="UP000031523">
    <property type="component" value="Chromosome"/>
</dbReference>
<proteinExistence type="predicted"/>
<protein>
    <submittedName>
        <fullName evidence="2">Uncharacterized protein</fullName>
    </submittedName>
</protein>
<dbReference type="KEGG" id="sals:SLNWT_3314"/>
<organism evidence="2 3">
    <name type="scientific">Streptomyces albus (strain ATCC 21838 / DSM 41398 / FERM P-419 / JCM 4703 / NBRC 107858)</name>
    <dbReference type="NCBI Taxonomy" id="1081613"/>
    <lineage>
        <taxon>Bacteria</taxon>
        <taxon>Bacillati</taxon>
        <taxon>Actinomycetota</taxon>
        <taxon>Actinomycetes</taxon>
        <taxon>Kitasatosporales</taxon>
        <taxon>Streptomycetaceae</taxon>
        <taxon>Streptomyces</taxon>
    </lineage>
</organism>
<feature type="region of interest" description="Disordered" evidence="1">
    <location>
        <begin position="27"/>
        <end position="46"/>
    </location>
</feature>
<evidence type="ECO:0000313" key="2">
    <source>
        <dbReference type="EMBL" id="AJE83690.1"/>
    </source>
</evidence>
<accession>A0A0B5EWV5</accession>
<evidence type="ECO:0000313" key="3">
    <source>
        <dbReference type="Proteomes" id="UP000031523"/>
    </source>
</evidence>
<reference evidence="2 3" key="1">
    <citation type="submission" date="2015-01" db="EMBL/GenBank/DDBJ databases">
        <title>Enhanced salinomycin production by adjusting the supply of polyketide extender units in Streptomyce albus DSM 41398.</title>
        <authorList>
            <person name="Lu C."/>
        </authorList>
    </citation>
    <scope>NUCLEOTIDE SEQUENCE [LARGE SCALE GENOMIC DNA]</scope>
    <source>
        <strain evidence="3">ATCC 21838 / DSM 41398 / FERM P-419 / JCM 4703 / NBRC 107858</strain>
    </source>
</reference>
<evidence type="ECO:0000256" key="1">
    <source>
        <dbReference type="SAM" id="MobiDB-lite"/>
    </source>
</evidence>
<name>A0A0B5EWV5_STRA4</name>
<sequence length="56" mass="5658">MVCGIGGTIFFRASSGLFGPLRASAGLGRPDGAGGSGSDPAGSERRIGRVVRGYRF</sequence>
<gene>
    <name evidence="2" type="ORF">SLNWT_3314</name>
</gene>
<keyword evidence="3" id="KW-1185">Reference proteome</keyword>
<dbReference type="AlphaFoldDB" id="A0A0B5EWV5"/>